<gene>
    <name evidence="2" type="ORF">TSAR_012810</name>
</gene>
<feature type="compositionally biased region" description="Basic and acidic residues" evidence="1">
    <location>
        <begin position="131"/>
        <end position="142"/>
    </location>
</feature>
<organism evidence="2 3">
    <name type="scientific">Trichomalopsis sarcophagae</name>
    <dbReference type="NCBI Taxonomy" id="543379"/>
    <lineage>
        <taxon>Eukaryota</taxon>
        <taxon>Metazoa</taxon>
        <taxon>Ecdysozoa</taxon>
        <taxon>Arthropoda</taxon>
        <taxon>Hexapoda</taxon>
        <taxon>Insecta</taxon>
        <taxon>Pterygota</taxon>
        <taxon>Neoptera</taxon>
        <taxon>Endopterygota</taxon>
        <taxon>Hymenoptera</taxon>
        <taxon>Apocrita</taxon>
        <taxon>Proctotrupomorpha</taxon>
        <taxon>Chalcidoidea</taxon>
        <taxon>Pteromalidae</taxon>
        <taxon>Pteromalinae</taxon>
        <taxon>Trichomalopsis</taxon>
    </lineage>
</organism>
<accession>A0A232EFM0</accession>
<feature type="region of interest" description="Disordered" evidence="1">
    <location>
        <begin position="393"/>
        <end position="420"/>
    </location>
</feature>
<protein>
    <submittedName>
        <fullName evidence="2">Uncharacterized protein</fullName>
    </submittedName>
</protein>
<keyword evidence="3" id="KW-1185">Reference proteome</keyword>
<evidence type="ECO:0000256" key="1">
    <source>
        <dbReference type="SAM" id="MobiDB-lite"/>
    </source>
</evidence>
<proteinExistence type="predicted"/>
<evidence type="ECO:0000313" key="2">
    <source>
        <dbReference type="EMBL" id="OXU17165.1"/>
    </source>
</evidence>
<comment type="caution">
    <text evidence="2">The sequence shown here is derived from an EMBL/GenBank/DDBJ whole genome shotgun (WGS) entry which is preliminary data.</text>
</comment>
<feature type="region of interest" description="Disordered" evidence="1">
    <location>
        <begin position="104"/>
        <end position="123"/>
    </location>
</feature>
<feature type="region of interest" description="Disordered" evidence="1">
    <location>
        <begin position="131"/>
        <end position="161"/>
    </location>
</feature>
<dbReference type="Proteomes" id="UP000215335">
    <property type="component" value="Unassembled WGS sequence"/>
</dbReference>
<dbReference type="AlphaFoldDB" id="A0A232EFM0"/>
<evidence type="ECO:0000313" key="3">
    <source>
        <dbReference type="Proteomes" id="UP000215335"/>
    </source>
</evidence>
<dbReference type="EMBL" id="NNAY01004966">
    <property type="protein sequence ID" value="OXU17165.1"/>
    <property type="molecule type" value="Genomic_DNA"/>
</dbReference>
<sequence>MSITNQVPLDPMHLLDEGFYGNTGPDALRRMNSINALHVSFKDWVPSDFVRKPLGYVASTSGILDETAEMVNEESAFGGDEYNEPQESLLPQEEHLLVDEENNAELDTELDTEIDDDEDQEMTEDMLQDKLEQQDQHEHTPNENHANQHANHDEPVQEIDPQHRRRRLPINNNNQVLHLEGLLHQEDKLSLVLCLEVLFKTKESLHQVKRIKIVNFGLRRDVIPAPCRTILLYLLRGIEDIRMKLTDRPNNVNKNIINKLQILPINDRNRLLEFDQHLVDPAHRQLRTQFEEKINSFDGDDYKKVVKDILGSTKSRICNYNFPTIISNIIEKKYNVAVTSIKTQIQKWLQKTCDRRRANEQQARRQADIELCNYNVAVTSIKTQIQKWLQKTGDRRRANEQQARRQADIEGQERDLLNVQ</sequence>
<reference evidence="2 3" key="1">
    <citation type="journal article" date="2017" name="Curr. Biol.">
        <title>The Evolution of Venom by Co-option of Single-Copy Genes.</title>
        <authorList>
            <person name="Martinson E.O."/>
            <person name="Mrinalini"/>
            <person name="Kelkar Y.D."/>
            <person name="Chang C.H."/>
            <person name="Werren J.H."/>
        </authorList>
    </citation>
    <scope>NUCLEOTIDE SEQUENCE [LARGE SCALE GENOMIC DNA]</scope>
    <source>
        <strain evidence="2 3">Alberta</strain>
        <tissue evidence="2">Whole body</tissue>
    </source>
</reference>
<name>A0A232EFM0_9HYME</name>